<dbReference type="AlphaFoldDB" id="A0A814ADL6"/>
<reference evidence="2" key="1">
    <citation type="submission" date="2021-02" db="EMBL/GenBank/DDBJ databases">
        <authorList>
            <person name="Nowell W R."/>
        </authorList>
    </citation>
    <scope>NUCLEOTIDE SEQUENCE</scope>
</reference>
<keyword evidence="1" id="KW-0812">Transmembrane</keyword>
<accession>A0A814ADL6</accession>
<feature type="transmembrane region" description="Helical" evidence="1">
    <location>
        <begin position="12"/>
        <end position="33"/>
    </location>
</feature>
<feature type="transmembrane region" description="Helical" evidence="1">
    <location>
        <begin position="103"/>
        <end position="122"/>
    </location>
</feature>
<organism evidence="2 3">
    <name type="scientific">Adineta ricciae</name>
    <name type="common">Rotifer</name>
    <dbReference type="NCBI Taxonomy" id="249248"/>
    <lineage>
        <taxon>Eukaryota</taxon>
        <taxon>Metazoa</taxon>
        <taxon>Spiralia</taxon>
        <taxon>Gnathifera</taxon>
        <taxon>Rotifera</taxon>
        <taxon>Eurotatoria</taxon>
        <taxon>Bdelloidea</taxon>
        <taxon>Adinetida</taxon>
        <taxon>Adinetidae</taxon>
        <taxon>Adineta</taxon>
    </lineage>
</organism>
<name>A0A814ADL6_ADIRI</name>
<sequence length="224" mass="25735">MVKALFIRRYQILAVVSSFISVLLVICFVSPSWRTIETGDARMISHFYSPFRYDTSRYNCNHANKTFKLYIGPLWRCLSTKMNGKQSVSTHECSINDESFDYVLIWIGIGSFVLFIIISICIQSGCFTNSMAIVRLCTSFILELAALWLLYGLFHVQKAIGPLHGWASIGFFLGIICIIIICVLEWDDYFRDFYRKHCAMGEINTNDRVNVWVSGTIRTELDES</sequence>
<feature type="transmembrane region" description="Helical" evidence="1">
    <location>
        <begin position="166"/>
        <end position="186"/>
    </location>
</feature>
<keyword evidence="1" id="KW-0472">Membrane</keyword>
<dbReference type="OrthoDB" id="10031880at2759"/>
<comment type="caution">
    <text evidence="2">The sequence shown here is derived from an EMBL/GenBank/DDBJ whole genome shotgun (WGS) entry which is preliminary data.</text>
</comment>
<evidence type="ECO:0000313" key="3">
    <source>
        <dbReference type="Proteomes" id="UP000663852"/>
    </source>
</evidence>
<feature type="transmembrane region" description="Helical" evidence="1">
    <location>
        <begin position="134"/>
        <end position="154"/>
    </location>
</feature>
<protein>
    <submittedName>
        <fullName evidence="2">Uncharacterized protein</fullName>
    </submittedName>
</protein>
<dbReference type="EMBL" id="CAJNOJ010000036">
    <property type="protein sequence ID" value="CAF0912897.1"/>
    <property type="molecule type" value="Genomic_DNA"/>
</dbReference>
<keyword evidence="1" id="KW-1133">Transmembrane helix</keyword>
<dbReference type="Proteomes" id="UP000663852">
    <property type="component" value="Unassembled WGS sequence"/>
</dbReference>
<evidence type="ECO:0000313" key="2">
    <source>
        <dbReference type="EMBL" id="CAF0912897.1"/>
    </source>
</evidence>
<gene>
    <name evidence="2" type="ORF">EDS130_LOCUS10368</name>
</gene>
<evidence type="ECO:0000256" key="1">
    <source>
        <dbReference type="SAM" id="Phobius"/>
    </source>
</evidence>
<proteinExistence type="predicted"/>